<gene>
    <name evidence="9" type="ORF">RDB_LOCUS30888</name>
</gene>
<dbReference type="AlphaFoldDB" id="A0A8H3ARM2"/>
<accession>A0A8H3ARM2</accession>
<dbReference type="InterPro" id="IPR050364">
    <property type="entry name" value="Cytochrome_P450_fung"/>
</dbReference>
<evidence type="ECO:0000256" key="4">
    <source>
        <dbReference type="ARBA" id="ARBA00022617"/>
    </source>
</evidence>
<dbReference type="GO" id="GO:0005506">
    <property type="term" value="F:iron ion binding"/>
    <property type="evidence" value="ECO:0007669"/>
    <property type="project" value="InterPro"/>
</dbReference>
<dbReference type="Pfam" id="PF00067">
    <property type="entry name" value="p450"/>
    <property type="match status" value="1"/>
</dbReference>
<comment type="pathway">
    <text evidence="2">Secondary metabolite biosynthesis.</text>
</comment>
<reference evidence="9" key="1">
    <citation type="submission" date="2021-01" db="EMBL/GenBank/DDBJ databases">
        <authorList>
            <person name="Kaushik A."/>
        </authorList>
    </citation>
    <scope>NUCLEOTIDE SEQUENCE</scope>
    <source>
        <strain evidence="9">AG4-RS23</strain>
    </source>
</reference>
<organism evidence="9 10">
    <name type="scientific">Rhizoctonia solani</name>
    <dbReference type="NCBI Taxonomy" id="456999"/>
    <lineage>
        <taxon>Eukaryota</taxon>
        <taxon>Fungi</taxon>
        <taxon>Dikarya</taxon>
        <taxon>Basidiomycota</taxon>
        <taxon>Agaricomycotina</taxon>
        <taxon>Agaricomycetes</taxon>
        <taxon>Cantharellales</taxon>
        <taxon>Ceratobasidiaceae</taxon>
        <taxon>Rhizoctonia</taxon>
    </lineage>
</organism>
<protein>
    <recommendedName>
        <fullName evidence="11">O-methylsterigmatocystin oxidoreductase</fullName>
    </recommendedName>
</protein>
<dbReference type="InterPro" id="IPR036396">
    <property type="entry name" value="Cyt_P450_sf"/>
</dbReference>
<evidence type="ECO:0000256" key="1">
    <source>
        <dbReference type="ARBA" id="ARBA00001971"/>
    </source>
</evidence>
<dbReference type="PRINTS" id="PR00463">
    <property type="entry name" value="EP450I"/>
</dbReference>
<dbReference type="InterPro" id="IPR001128">
    <property type="entry name" value="Cyt_P450"/>
</dbReference>
<dbReference type="Proteomes" id="UP000663861">
    <property type="component" value="Unassembled WGS sequence"/>
</dbReference>
<keyword evidence="5" id="KW-0479">Metal-binding</keyword>
<dbReference type="Gene3D" id="1.10.630.10">
    <property type="entry name" value="Cytochrome P450"/>
    <property type="match status" value="1"/>
</dbReference>
<comment type="cofactor">
    <cofactor evidence="1">
        <name>heme</name>
        <dbReference type="ChEBI" id="CHEBI:30413"/>
    </cofactor>
</comment>
<sequence length="128" mass="14013">MFGIQAKGCAEPSFVSTWLQNSPDEDRPLIPFAAGSIYAGASDTTVAAISTFFIAMMHYPEIQKAAQSEIDKIIGTDRLPSFTDHDSLPYVEAVYKEVLRWQPLAPIGIPRTLASDIDDEYKGCPSSL</sequence>
<evidence type="ECO:0000313" key="10">
    <source>
        <dbReference type="Proteomes" id="UP000663861"/>
    </source>
</evidence>
<evidence type="ECO:0000256" key="5">
    <source>
        <dbReference type="ARBA" id="ARBA00022723"/>
    </source>
</evidence>
<dbReference type="GO" id="GO:0020037">
    <property type="term" value="F:heme binding"/>
    <property type="evidence" value="ECO:0007669"/>
    <property type="project" value="InterPro"/>
</dbReference>
<evidence type="ECO:0008006" key="11">
    <source>
        <dbReference type="Google" id="ProtNLM"/>
    </source>
</evidence>
<dbReference type="InterPro" id="IPR002401">
    <property type="entry name" value="Cyt_P450_E_grp-I"/>
</dbReference>
<dbReference type="GO" id="GO:0004497">
    <property type="term" value="F:monooxygenase activity"/>
    <property type="evidence" value="ECO:0007669"/>
    <property type="project" value="UniProtKB-KW"/>
</dbReference>
<evidence type="ECO:0000313" key="9">
    <source>
        <dbReference type="EMBL" id="CAE6435045.1"/>
    </source>
</evidence>
<dbReference type="PANTHER" id="PTHR46300">
    <property type="entry name" value="P450, PUTATIVE (EUROFUNG)-RELATED-RELATED"/>
    <property type="match status" value="1"/>
</dbReference>
<name>A0A8H3ARM2_9AGAM</name>
<comment type="caution">
    <text evidence="9">The sequence shown here is derived from an EMBL/GenBank/DDBJ whole genome shotgun (WGS) entry which is preliminary data.</text>
</comment>
<evidence type="ECO:0000256" key="3">
    <source>
        <dbReference type="ARBA" id="ARBA00010617"/>
    </source>
</evidence>
<keyword evidence="4" id="KW-0349">Heme</keyword>
<keyword evidence="7" id="KW-0408">Iron</keyword>
<evidence type="ECO:0000256" key="6">
    <source>
        <dbReference type="ARBA" id="ARBA00023002"/>
    </source>
</evidence>
<evidence type="ECO:0000256" key="2">
    <source>
        <dbReference type="ARBA" id="ARBA00005179"/>
    </source>
</evidence>
<comment type="similarity">
    <text evidence="3">Belongs to the cytochrome P450 family.</text>
</comment>
<dbReference type="GO" id="GO:0016705">
    <property type="term" value="F:oxidoreductase activity, acting on paired donors, with incorporation or reduction of molecular oxygen"/>
    <property type="evidence" value="ECO:0007669"/>
    <property type="project" value="InterPro"/>
</dbReference>
<dbReference type="PANTHER" id="PTHR46300:SF7">
    <property type="entry name" value="P450, PUTATIVE (EUROFUNG)-RELATED"/>
    <property type="match status" value="1"/>
</dbReference>
<dbReference type="EMBL" id="CAJMWY010000470">
    <property type="protein sequence ID" value="CAE6435045.1"/>
    <property type="molecule type" value="Genomic_DNA"/>
</dbReference>
<evidence type="ECO:0000256" key="8">
    <source>
        <dbReference type="ARBA" id="ARBA00023033"/>
    </source>
</evidence>
<proteinExistence type="inferred from homology"/>
<evidence type="ECO:0000256" key="7">
    <source>
        <dbReference type="ARBA" id="ARBA00023004"/>
    </source>
</evidence>
<dbReference type="SUPFAM" id="SSF48264">
    <property type="entry name" value="Cytochrome P450"/>
    <property type="match status" value="1"/>
</dbReference>
<keyword evidence="8" id="KW-0503">Monooxygenase</keyword>
<keyword evidence="6" id="KW-0560">Oxidoreductase</keyword>